<keyword evidence="3" id="KW-0812">Transmembrane</keyword>
<keyword evidence="3" id="KW-1133">Transmembrane helix</keyword>
<evidence type="ECO:0000313" key="6">
    <source>
        <dbReference type="Proteomes" id="UP000183223"/>
    </source>
</evidence>
<dbReference type="NCBIfam" id="NF006754">
    <property type="entry name" value="PRK09274.1"/>
    <property type="match status" value="1"/>
</dbReference>
<dbReference type="PROSITE" id="PS00455">
    <property type="entry name" value="AMP_BINDING"/>
    <property type="match status" value="1"/>
</dbReference>
<dbReference type="PANTHER" id="PTHR43201">
    <property type="entry name" value="ACYL-COA SYNTHETASE"/>
    <property type="match status" value="1"/>
</dbReference>
<dbReference type="STRING" id="29488.KS18_11585"/>
<keyword evidence="2 5" id="KW-0436">Ligase</keyword>
<dbReference type="Pfam" id="PF00501">
    <property type="entry name" value="AMP-binding"/>
    <property type="match status" value="1"/>
</dbReference>
<dbReference type="InterPro" id="IPR020845">
    <property type="entry name" value="AMP-binding_CS"/>
</dbReference>
<dbReference type="Proteomes" id="UP000183223">
    <property type="component" value="Unassembled WGS sequence"/>
</dbReference>
<evidence type="ECO:0000313" key="5">
    <source>
        <dbReference type="EMBL" id="SCZ64194.1"/>
    </source>
</evidence>
<protein>
    <submittedName>
        <fullName evidence="5">Acyl-CoA synthetase (AMP-forming)/AMP-acid ligase II</fullName>
    </submittedName>
</protein>
<feature type="transmembrane region" description="Helical" evidence="3">
    <location>
        <begin position="68"/>
        <end position="87"/>
    </location>
</feature>
<dbReference type="EMBL" id="FMWJ01000008">
    <property type="protein sequence ID" value="SCZ64194.1"/>
    <property type="molecule type" value="Genomic_DNA"/>
</dbReference>
<dbReference type="GO" id="GO:0031956">
    <property type="term" value="F:medium-chain fatty acid-CoA ligase activity"/>
    <property type="evidence" value="ECO:0007669"/>
    <property type="project" value="TreeGrafter"/>
</dbReference>
<dbReference type="InterPro" id="IPR042099">
    <property type="entry name" value="ANL_N_sf"/>
</dbReference>
<proteinExistence type="inferred from homology"/>
<keyword evidence="3" id="KW-0472">Membrane</keyword>
<keyword evidence="6" id="KW-1185">Reference proteome</keyword>
<evidence type="ECO:0000256" key="1">
    <source>
        <dbReference type="ARBA" id="ARBA00006432"/>
    </source>
</evidence>
<feature type="domain" description="AMP-dependent synthetase/ligase" evidence="4">
    <location>
        <begin position="10"/>
        <end position="380"/>
    </location>
</feature>
<evidence type="ECO:0000256" key="3">
    <source>
        <dbReference type="SAM" id="Phobius"/>
    </source>
</evidence>
<dbReference type="RefSeq" id="WP_049585118.1">
    <property type="nucleotide sequence ID" value="NZ_CAWQXX010000056.1"/>
</dbReference>
<dbReference type="SUPFAM" id="SSF56801">
    <property type="entry name" value="Acetyl-CoA synthetase-like"/>
    <property type="match status" value="1"/>
</dbReference>
<dbReference type="PANTHER" id="PTHR43201:SF5">
    <property type="entry name" value="MEDIUM-CHAIN ACYL-COA LIGASE ACSF2, MITOCHONDRIAL"/>
    <property type="match status" value="1"/>
</dbReference>
<dbReference type="GeneID" id="45658064"/>
<dbReference type="GO" id="GO:0006631">
    <property type="term" value="P:fatty acid metabolic process"/>
    <property type="evidence" value="ECO:0007669"/>
    <property type="project" value="TreeGrafter"/>
</dbReference>
<sequence length="528" mass="58003">MTNICQPIVDAAQKHPEHLALQAPHSRDHGRGLSFQEFFSHASHFQHQLTQAGFVAGDRLLVIIQPGLVLYPLLIAILGLGLVPVMLERGLSKKQLREILRRSKLSAVITQPTLGKFWFLIPELWRMRRFVIGQRIWGMKALEAPSQHLPLNNFICRDLPPDTTGLITFTSGSTGIPKGANRTHDSLLAQLYAITALFSEGKSEIDLHSFPVMVLHSLCCGNSSILPDFDFAHPATVDPQKLVRQVQDKGVTCLSGAPAYMGKVTGYAKSKGLSFPNVRTVIVGGAPANKALLENCLTVFPHARHLVVYGSTEVEPISTVEMTTQLNHWATHDGYLVGKPVTQAEICIREITANPQQITPLAAGNAGEVLVAGPHVLKDYIDNPQATKENKLPRKQGGIWHCTGDVGYLDTTGQLWLLGRVKDKVVLDDGRIIHPYVLEKRINELPEVTQNAFVPHPLGGAALILESATLPTDLPAILDELALTLVTRIYYVNPIPVDIRHNSKINRIALINMLAKGQLSSIPHKEKL</sequence>
<organism evidence="5 6">
    <name type="scientific">Photorhabdus luminescens</name>
    <name type="common">Xenorhabdus luminescens</name>
    <dbReference type="NCBI Taxonomy" id="29488"/>
    <lineage>
        <taxon>Bacteria</taxon>
        <taxon>Pseudomonadati</taxon>
        <taxon>Pseudomonadota</taxon>
        <taxon>Gammaproteobacteria</taxon>
        <taxon>Enterobacterales</taxon>
        <taxon>Morganellaceae</taxon>
        <taxon>Photorhabdus</taxon>
    </lineage>
</organism>
<comment type="similarity">
    <text evidence="1">Belongs to the ATP-dependent AMP-binding enzyme family.</text>
</comment>
<evidence type="ECO:0000256" key="2">
    <source>
        <dbReference type="ARBA" id="ARBA00022598"/>
    </source>
</evidence>
<accession>A0A1G5QQM6</accession>
<dbReference type="Gene3D" id="3.40.50.12780">
    <property type="entry name" value="N-terminal domain of ligase-like"/>
    <property type="match status" value="1"/>
</dbReference>
<dbReference type="InterPro" id="IPR000873">
    <property type="entry name" value="AMP-dep_synth/lig_dom"/>
</dbReference>
<evidence type="ECO:0000259" key="4">
    <source>
        <dbReference type="Pfam" id="PF00501"/>
    </source>
</evidence>
<name>A0A1G5QQM6_PHOLU</name>
<reference evidence="6" key="1">
    <citation type="submission" date="2016-10" db="EMBL/GenBank/DDBJ databases">
        <authorList>
            <person name="Varghese N."/>
            <person name="Submissions S."/>
        </authorList>
    </citation>
    <scope>NUCLEOTIDE SEQUENCE [LARGE SCALE GENOMIC DNA]</scope>
    <source>
        <strain evidence="6">ATCC 29999</strain>
    </source>
</reference>
<gene>
    <name evidence="5" type="ORF">SAMN02982990_02173</name>
</gene>
<dbReference type="OrthoDB" id="9803968at2"/>
<dbReference type="AlphaFoldDB" id="A0A1G5QQM6"/>